<evidence type="ECO:0000313" key="2">
    <source>
        <dbReference type="Proteomes" id="UP000296049"/>
    </source>
</evidence>
<evidence type="ECO:0000313" key="1">
    <source>
        <dbReference type="EMBL" id="EOB06679.1"/>
    </source>
</evidence>
<reference evidence="2" key="1">
    <citation type="journal article" date="2013" name="Nat. Genet.">
        <title>The duck genome and transcriptome provide insight into an avian influenza virus reservoir species.</title>
        <authorList>
            <person name="Huang Y."/>
            <person name="Li Y."/>
            <person name="Burt D.W."/>
            <person name="Chen H."/>
            <person name="Zhang Y."/>
            <person name="Qian W."/>
            <person name="Kim H."/>
            <person name="Gan S."/>
            <person name="Zhao Y."/>
            <person name="Li J."/>
            <person name="Yi K."/>
            <person name="Feng H."/>
            <person name="Zhu P."/>
            <person name="Li B."/>
            <person name="Liu Q."/>
            <person name="Fairley S."/>
            <person name="Magor K.E."/>
            <person name="Du Z."/>
            <person name="Hu X."/>
            <person name="Goodman L."/>
            <person name="Tafer H."/>
            <person name="Vignal A."/>
            <person name="Lee T."/>
            <person name="Kim K.W."/>
            <person name="Sheng Z."/>
            <person name="An Y."/>
            <person name="Searle S."/>
            <person name="Herrero J."/>
            <person name="Groenen M.A."/>
            <person name="Crooijmans R.P."/>
            <person name="Faraut T."/>
            <person name="Cai Q."/>
            <person name="Webster R.G."/>
            <person name="Aldridge J.R."/>
            <person name="Warren W.C."/>
            <person name="Bartschat S."/>
            <person name="Kehr S."/>
            <person name="Marz M."/>
            <person name="Stadler P.F."/>
            <person name="Smith J."/>
            <person name="Kraus R.H."/>
            <person name="Zhao Y."/>
            <person name="Ren L."/>
            <person name="Fei J."/>
            <person name="Morisson M."/>
            <person name="Kaiser P."/>
            <person name="Griffin D.K."/>
            <person name="Rao M."/>
            <person name="Pitel F."/>
            <person name="Wang J."/>
            <person name="Li N."/>
        </authorList>
    </citation>
    <scope>NUCLEOTIDE SEQUENCE [LARGE SCALE GENOMIC DNA]</scope>
</reference>
<accession>R0LLU5</accession>
<gene>
    <name evidence="1" type="ORF">Anapl_03173</name>
</gene>
<sequence length="207" mass="22415">MQTSYSARREQMQQLFVYCSELLRDWWIILAWQGDPEEAASARFAAAPVLNLVLMGVTLLAADCGLPLKPSRTDMVLPTGGRDEEPGSLCCPAIAIHSVCSESRRGGDVLAAERKVHPQLLHRTASRLSGERLNRKFSYSQHCGDNASEQGPGPVAVRPMVGVQVVNSQVEAAVVSCMALSFHPAKAYKVPAFVGKGLFLSASCPYK</sequence>
<dbReference type="EMBL" id="KB742588">
    <property type="protein sequence ID" value="EOB06679.1"/>
    <property type="molecule type" value="Genomic_DNA"/>
</dbReference>
<proteinExistence type="predicted"/>
<dbReference type="AlphaFoldDB" id="R0LLU5"/>
<protein>
    <submittedName>
        <fullName evidence="1">Uncharacterized protein</fullName>
    </submittedName>
</protein>
<name>R0LLU5_ANAPL</name>
<keyword evidence="2" id="KW-1185">Reference proteome</keyword>
<organism evidence="1 2">
    <name type="scientific">Anas platyrhynchos</name>
    <name type="common">Mallard</name>
    <name type="synonym">Anas boschas</name>
    <dbReference type="NCBI Taxonomy" id="8839"/>
    <lineage>
        <taxon>Eukaryota</taxon>
        <taxon>Metazoa</taxon>
        <taxon>Chordata</taxon>
        <taxon>Craniata</taxon>
        <taxon>Vertebrata</taxon>
        <taxon>Euteleostomi</taxon>
        <taxon>Archelosauria</taxon>
        <taxon>Archosauria</taxon>
        <taxon>Dinosauria</taxon>
        <taxon>Saurischia</taxon>
        <taxon>Theropoda</taxon>
        <taxon>Coelurosauria</taxon>
        <taxon>Aves</taxon>
        <taxon>Neognathae</taxon>
        <taxon>Galloanserae</taxon>
        <taxon>Anseriformes</taxon>
        <taxon>Anatidae</taxon>
        <taxon>Anatinae</taxon>
        <taxon>Anas</taxon>
    </lineage>
</organism>
<dbReference type="Proteomes" id="UP000296049">
    <property type="component" value="Unassembled WGS sequence"/>
</dbReference>